<dbReference type="KEGG" id="hyj:FHG12_17280"/>
<organism evidence="1 2">
    <name type="scientific">Hymenobacter jejuensis</name>
    <dbReference type="NCBI Taxonomy" id="2502781"/>
    <lineage>
        <taxon>Bacteria</taxon>
        <taxon>Pseudomonadati</taxon>
        <taxon>Bacteroidota</taxon>
        <taxon>Cytophagia</taxon>
        <taxon>Cytophagales</taxon>
        <taxon>Hymenobacteraceae</taxon>
        <taxon>Hymenobacter</taxon>
    </lineage>
</organism>
<dbReference type="Proteomes" id="UP000305398">
    <property type="component" value="Chromosome"/>
</dbReference>
<dbReference type="EMBL" id="CP040896">
    <property type="protein sequence ID" value="QDA61738.1"/>
    <property type="molecule type" value="Genomic_DNA"/>
</dbReference>
<sequence length="246" mass="28109">MRSNGTSLEAQVLDVKGTQIFYKKWAERDGPTVVLSTEYVQYILYQNGVKRTFEQHTPAASTLPVETVNLGQNIVSVRPADLIFTNLTLAYERLLRANRLGIKVPVTVGINHRGPGYDFSSAYYQHNKVFSTGLEVNFYLSPAERFRYFVGPAVQWGRFRYLYVGRYDYTGGQPPQMQNRVGQHWAVLANAGVWYQINERLVFTADGGVGWQTKKIDRNGNTFIISQLDTNRWFRVSGNLNLGYQF</sequence>
<dbReference type="OrthoDB" id="881212at2"/>
<dbReference type="RefSeq" id="WP_139516912.1">
    <property type="nucleotide sequence ID" value="NZ_CP040896.1"/>
</dbReference>
<keyword evidence="2" id="KW-1185">Reference proteome</keyword>
<reference evidence="1 2" key="1">
    <citation type="submission" date="2019-06" db="EMBL/GenBank/DDBJ databases">
        <authorList>
            <person name="Srinivasan S."/>
        </authorList>
    </citation>
    <scope>NUCLEOTIDE SEQUENCE [LARGE SCALE GENOMIC DNA]</scope>
    <source>
        <strain evidence="1 2">17J68-5</strain>
    </source>
</reference>
<evidence type="ECO:0000313" key="2">
    <source>
        <dbReference type="Proteomes" id="UP000305398"/>
    </source>
</evidence>
<proteinExistence type="predicted"/>
<accession>A0A5B8A342</accession>
<dbReference type="AlphaFoldDB" id="A0A5B8A342"/>
<evidence type="ECO:0008006" key="3">
    <source>
        <dbReference type="Google" id="ProtNLM"/>
    </source>
</evidence>
<evidence type="ECO:0000313" key="1">
    <source>
        <dbReference type="EMBL" id="QDA61738.1"/>
    </source>
</evidence>
<protein>
    <recommendedName>
        <fullName evidence="3">DUF3575 domain-containing protein</fullName>
    </recommendedName>
</protein>
<dbReference type="Gene3D" id="2.40.160.20">
    <property type="match status" value="1"/>
</dbReference>
<name>A0A5B8A342_9BACT</name>
<gene>
    <name evidence="1" type="ORF">FHG12_17280</name>
</gene>